<evidence type="ECO:0000313" key="1">
    <source>
        <dbReference type="EMBL" id="KAA0040922.1"/>
    </source>
</evidence>
<name>A0A5D3CGG7_CUCMM</name>
<dbReference type="OrthoDB" id="1837356at2759"/>
<proteinExistence type="predicted"/>
<gene>
    <name evidence="2" type="ORF">E5676_scaffold315G00920</name>
    <name evidence="1" type="ORF">E6C27_scaffold125G00360</name>
</gene>
<evidence type="ECO:0000313" key="2">
    <source>
        <dbReference type="EMBL" id="TYK10615.1"/>
    </source>
</evidence>
<comment type="caution">
    <text evidence="2">The sequence shown here is derived from an EMBL/GenBank/DDBJ whole genome shotgun (WGS) entry which is preliminary data.</text>
</comment>
<sequence>MSTSTRAPRHVWTKEEEGTIVECLMELVSMGGWKSDNAAIKRQVGLLRHSPTCNLMSLAGMRGLTCPMGTRSSHQCTVRGLTCPRRMYAHHDLLAHLRVGPDRADRKGRGKVSERAPRMDDMRDFIQMPDDERESFCRVLLRDISK</sequence>
<dbReference type="Proteomes" id="UP000321393">
    <property type="component" value="Unassembled WGS sequence"/>
</dbReference>
<protein>
    <submittedName>
        <fullName evidence="2">Retrotransposon protein</fullName>
    </submittedName>
</protein>
<evidence type="ECO:0000313" key="4">
    <source>
        <dbReference type="Proteomes" id="UP000321947"/>
    </source>
</evidence>
<dbReference type="AlphaFoldDB" id="A0A5D3CGG7"/>
<dbReference type="Proteomes" id="UP000321947">
    <property type="component" value="Unassembled WGS sequence"/>
</dbReference>
<evidence type="ECO:0000313" key="3">
    <source>
        <dbReference type="Proteomes" id="UP000321393"/>
    </source>
</evidence>
<dbReference type="EMBL" id="SSTE01017007">
    <property type="protein sequence ID" value="KAA0040922.1"/>
    <property type="molecule type" value="Genomic_DNA"/>
</dbReference>
<reference evidence="3 4" key="1">
    <citation type="submission" date="2019-08" db="EMBL/GenBank/DDBJ databases">
        <title>Draft genome sequences of two oriental melons (Cucumis melo L. var makuwa).</title>
        <authorList>
            <person name="Kwon S.-Y."/>
        </authorList>
    </citation>
    <scope>NUCLEOTIDE SEQUENCE [LARGE SCALE GENOMIC DNA]</scope>
    <source>
        <strain evidence="4">cv. Chang Bougi</strain>
        <strain evidence="3">cv. SW 3</strain>
        <tissue evidence="2">Leaf</tissue>
    </source>
</reference>
<dbReference type="EMBL" id="SSTD01011101">
    <property type="protein sequence ID" value="TYK10615.1"/>
    <property type="molecule type" value="Genomic_DNA"/>
</dbReference>
<accession>A0A5D3CGG7</accession>
<organism evidence="2 4">
    <name type="scientific">Cucumis melo var. makuwa</name>
    <name type="common">Oriental melon</name>
    <dbReference type="NCBI Taxonomy" id="1194695"/>
    <lineage>
        <taxon>Eukaryota</taxon>
        <taxon>Viridiplantae</taxon>
        <taxon>Streptophyta</taxon>
        <taxon>Embryophyta</taxon>
        <taxon>Tracheophyta</taxon>
        <taxon>Spermatophyta</taxon>
        <taxon>Magnoliopsida</taxon>
        <taxon>eudicotyledons</taxon>
        <taxon>Gunneridae</taxon>
        <taxon>Pentapetalae</taxon>
        <taxon>rosids</taxon>
        <taxon>fabids</taxon>
        <taxon>Cucurbitales</taxon>
        <taxon>Cucurbitaceae</taxon>
        <taxon>Benincaseae</taxon>
        <taxon>Cucumis</taxon>
    </lineage>
</organism>